<evidence type="ECO:0000259" key="8">
    <source>
        <dbReference type="Pfam" id="PF13359"/>
    </source>
</evidence>
<reference evidence="9" key="1">
    <citation type="submission" date="2025-08" db="UniProtKB">
        <authorList>
            <consortium name="Ensembl"/>
        </authorList>
    </citation>
    <scope>IDENTIFICATION</scope>
</reference>
<dbReference type="AlphaFoldDB" id="A0A8D0E4K9"/>
<keyword evidence="5" id="KW-0479">Metal-binding</keyword>
<keyword evidence="10" id="KW-1185">Reference proteome</keyword>
<dbReference type="InterPro" id="IPR027806">
    <property type="entry name" value="HARBI1_dom"/>
</dbReference>
<evidence type="ECO:0000256" key="6">
    <source>
        <dbReference type="ARBA" id="ARBA00022801"/>
    </source>
</evidence>
<dbReference type="Ensembl" id="ENSSMRT00000031039.1">
    <property type="protein sequence ID" value="ENSSMRP00000026558.1"/>
    <property type="gene ID" value="ENSSMRG00000020521.1"/>
</dbReference>
<feature type="domain" description="DDE Tnp4" evidence="8">
    <location>
        <begin position="266"/>
        <end position="428"/>
    </location>
</feature>
<organism evidence="9 10">
    <name type="scientific">Salvator merianae</name>
    <name type="common">Argentine black and white tegu</name>
    <name type="synonym">Tupinambis merianae</name>
    <dbReference type="NCBI Taxonomy" id="96440"/>
    <lineage>
        <taxon>Eukaryota</taxon>
        <taxon>Metazoa</taxon>
        <taxon>Chordata</taxon>
        <taxon>Craniata</taxon>
        <taxon>Vertebrata</taxon>
        <taxon>Euteleostomi</taxon>
        <taxon>Lepidosauria</taxon>
        <taxon>Squamata</taxon>
        <taxon>Bifurcata</taxon>
        <taxon>Unidentata</taxon>
        <taxon>Episquamata</taxon>
        <taxon>Laterata</taxon>
        <taxon>Teiioidea</taxon>
        <taxon>Teiidae</taxon>
        <taxon>Salvator</taxon>
    </lineage>
</organism>
<comment type="cofactor">
    <cofactor evidence="1">
        <name>a divalent metal cation</name>
        <dbReference type="ChEBI" id="CHEBI:60240"/>
    </cofactor>
</comment>
<comment type="subcellular location">
    <subcellularLocation>
        <location evidence="2">Nucleus</location>
    </subcellularLocation>
</comment>
<evidence type="ECO:0000256" key="3">
    <source>
        <dbReference type="ARBA" id="ARBA00006958"/>
    </source>
</evidence>
<evidence type="ECO:0000256" key="7">
    <source>
        <dbReference type="ARBA" id="ARBA00023242"/>
    </source>
</evidence>
<dbReference type="GO" id="GO:0005634">
    <property type="term" value="C:nucleus"/>
    <property type="evidence" value="ECO:0007669"/>
    <property type="project" value="UniProtKB-SubCell"/>
</dbReference>
<dbReference type="PANTHER" id="PTHR22930:SF276">
    <property type="entry name" value="KRAB DOMAIN-CONTAINING PROTEIN"/>
    <property type="match status" value="1"/>
</dbReference>
<proteinExistence type="inferred from homology"/>
<dbReference type="GeneTree" id="ENSGT00940000163250"/>
<dbReference type="OMA" id="TNIEVGW"/>
<dbReference type="InterPro" id="IPR045249">
    <property type="entry name" value="HARBI1-like"/>
</dbReference>
<evidence type="ECO:0000256" key="2">
    <source>
        <dbReference type="ARBA" id="ARBA00004123"/>
    </source>
</evidence>
<keyword evidence="4" id="KW-0540">Nuclease</keyword>
<evidence type="ECO:0000256" key="1">
    <source>
        <dbReference type="ARBA" id="ARBA00001968"/>
    </source>
</evidence>
<dbReference type="GO" id="GO:0016787">
    <property type="term" value="F:hydrolase activity"/>
    <property type="evidence" value="ECO:0007669"/>
    <property type="project" value="UniProtKB-KW"/>
</dbReference>
<name>A0A8D0E4K9_SALMN</name>
<protein>
    <recommendedName>
        <fullName evidence="8">DDE Tnp4 domain-containing protein</fullName>
    </recommendedName>
</protein>
<accession>A0A8D0E4K9</accession>
<dbReference type="PANTHER" id="PTHR22930">
    <property type="match status" value="1"/>
</dbReference>
<dbReference type="GO" id="GO:0046872">
    <property type="term" value="F:metal ion binding"/>
    <property type="evidence" value="ECO:0007669"/>
    <property type="project" value="UniProtKB-KW"/>
</dbReference>
<sequence length="484" mass="55842">MTSGLGFFCKYPEIPGRSIRSCSSAASLALVEVGYSDIFKYRFCSFCNMEPHVLLQLLKWYLEVLVAVLQSTITQCNAYLLSVRRRQRRRLLISQAIHDHILRTRRIVHRRKSTGHLIPILGFLENRSVLRRWWVCPTEQHWWEQSMLKNWDDEGWIENFRMSRGTLFEIAEMLRPQLQRQRTVMREAISVEKRVAMAVWWLSNLKCYREVAMQFGVGRSTVGQVVLEVCFAITHLLGCQTIYLDDYKKIMDGFRKMGFPHCVGVLDAIHVPVTSSTGQAEELGDHKASHSVQLQGTTDHTGQFIDIELGWSGRNHDEFIFYNSALYQAMDKGTFVPGNPTITIQNVQIPPLILGNNAYPMRRWLMKPYMGSLDHRKAIYNRVFNNCHSVITQAFSRLKARWRRLTTRLPVAEENVGAVITACVVLHNICEKKGHAVPDGFDVPEYVLSPEYNEEYCFNENCDESEGEEVRNALSHFLAKNNEC</sequence>
<evidence type="ECO:0000313" key="9">
    <source>
        <dbReference type="Ensembl" id="ENSSMRP00000026558.1"/>
    </source>
</evidence>
<dbReference type="GO" id="GO:0004518">
    <property type="term" value="F:nuclease activity"/>
    <property type="evidence" value="ECO:0007669"/>
    <property type="project" value="UniProtKB-KW"/>
</dbReference>
<evidence type="ECO:0000256" key="5">
    <source>
        <dbReference type="ARBA" id="ARBA00022723"/>
    </source>
</evidence>
<comment type="similarity">
    <text evidence="3">Belongs to the HARBI1 family.</text>
</comment>
<evidence type="ECO:0000256" key="4">
    <source>
        <dbReference type="ARBA" id="ARBA00022722"/>
    </source>
</evidence>
<evidence type="ECO:0000313" key="10">
    <source>
        <dbReference type="Proteomes" id="UP000694421"/>
    </source>
</evidence>
<keyword evidence="7" id="KW-0539">Nucleus</keyword>
<dbReference type="Pfam" id="PF13359">
    <property type="entry name" value="DDE_Tnp_4"/>
    <property type="match status" value="1"/>
</dbReference>
<reference evidence="9" key="2">
    <citation type="submission" date="2025-09" db="UniProtKB">
        <authorList>
            <consortium name="Ensembl"/>
        </authorList>
    </citation>
    <scope>IDENTIFICATION</scope>
</reference>
<keyword evidence="6" id="KW-0378">Hydrolase</keyword>
<dbReference type="Proteomes" id="UP000694421">
    <property type="component" value="Unplaced"/>
</dbReference>